<protein>
    <submittedName>
        <fullName evidence="2">Uncharacterized protein</fullName>
    </submittedName>
</protein>
<keyword evidence="3" id="KW-1185">Reference proteome</keyword>
<evidence type="ECO:0000313" key="3">
    <source>
        <dbReference type="Proteomes" id="UP000828042"/>
    </source>
</evidence>
<accession>A0AAE7V551</accession>
<name>A0AAE7V551_9CAUD</name>
<reference evidence="2 3" key="1">
    <citation type="submission" date="2021-04" db="EMBL/GenBank/DDBJ databases">
        <authorList>
            <person name="Shkoporov A.N."/>
            <person name="Stockdale S.R."/>
            <person name="Guerin E."/>
            <person name="Ross R.P."/>
            <person name="Hill C."/>
        </authorList>
    </citation>
    <scope>NUCLEOTIDE SEQUENCE [LARGE SCALE GENOMIC DNA]</scope>
    <source>
        <strain evidence="3">cr16_1</strain>
    </source>
</reference>
<organism evidence="2 3">
    <name type="scientific">uncultured phage cr16_1</name>
    <dbReference type="NCBI Taxonomy" id="2986414"/>
    <lineage>
        <taxon>Viruses</taxon>
        <taxon>Duplodnaviria</taxon>
        <taxon>Heunggongvirae</taxon>
        <taxon>Uroviricota</taxon>
        <taxon>Caudoviricetes</taxon>
        <taxon>Crassvirales</taxon>
        <taxon>Suoliviridae</taxon>
        <taxon>Loutivirinae</taxon>
        <taxon>Buchavirus</taxon>
        <taxon>Buchavirus hiberniae</taxon>
    </lineage>
</organism>
<evidence type="ECO:0000256" key="1">
    <source>
        <dbReference type="SAM" id="MobiDB-lite"/>
    </source>
</evidence>
<feature type="compositionally biased region" description="Polar residues" evidence="1">
    <location>
        <begin position="184"/>
        <end position="196"/>
    </location>
</feature>
<proteinExistence type="predicted"/>
<sequence>MKKINKRKKYVGGGMTPYMRTDFNSQLPTQLTAPQSVQAYAPGNAKPTSSANFLQSSNFANMFGGSGGSGGGGMAGIGQAGDAINSMISNVTGPATASTVSESRMQTAMGTISGTAKGAAAGFAVGGPVGAIVGGVAGLASGITGKKGSVSVSKNPYDDTVDIKYGTGIRGGARNRRKLRRQAEQAQSNARSNQASLQMGSINEQEFYDDYDNDIQTMAQGGMTSSLAYVDDGELLNTPQGVIAEVPEEGKPTDSNLVDLPEGTRILSDKRKVPGSKETFAQMGKRLMSKKKTNRTDKYAENAAMLNEMNDQAIYNKLFAIQEGTKVSRKTKNGIQAAANGDIITRAGRKWIKDSKTGTYTPYNGESIGNLYDIQPQAKLDTVFPRNEYKPSKYVRKAPQLIENNIDLNNEVYSRVPDEQIAVSRRSVPNYFTNASSLAAKTLASDALVNSGEWRGGVPYWLLSATGSPRSTSAEQAITNVSTPPATVTTGTRKTTGITRMPSSKKNTLIQPVNNELDLSEETMSRVGDEVAPYIATTRTTNTTDNSSSNPTDNKNWLHSINDILTDISALAPTISNMYARPEQFNATYNPYESQIRSTMANRKFDISPAKRAIRENRSISNYNAANYNPNTGANLAYRLQSQIAANKAIADLYSTASNVNNQYAGEYANTLNNLGQQRVQATNMAVDMNAKSRAVARNIQRTALSQLSQYAQNKQLMKNQKSRDMAMLDMYGPFLEAGYSSKDFASFMKKFKKG</sequence>
<dbReference type="Proteomes" id="UP000828042">
    <property type="component" value="Segment"/>
</dbReference>
<gene>
    <name evidence="2" type="primary">gp_77019</name>
</gene>
<feature type="region of interest" description="Disordered" evidence="1">
    <location>
        <begin position="483"/>
        <end position="504"/>
    </location>
</feature>
<evidence type="ECO:0000313" key="2">
    <source>
        <dbReference type="EMBL" id="QWM91198.2"/>
    </source>
</evidence>
<dbReference type="EMBL" id="MZ130498">
    <property type="protein sequence ID" value="QWM91198.2"/>
    <property type="molecule type" value="Genomic_DNA"/>
</dbReference>
<feature type="compositionally biased region" description="Low complexity" evidence="1">
    <location>
        <begin position="483"/>
        <end position="500"/>
    </location>
</feature>
<feature type="region of interest" description="Disordered" evidence="1">
    <location>
        <begin position="168"/>
        <end position="196"/>
    </location>
</feature>